<feature type="transmembrane region" description="Helical" evidence="2">
    <location>
        <begin position="182"/>
        <end position="203"/>
    </location>
</feature>
<feature type="transmembrane region" description="Helical" evidence="2">
    <location>
        <begin position="383"/>
        <end position="403"/>
    </location>
</feature>
<keyword evidence="2" id="KW-1133">Transmembrane helix</keyword>
<keyword evidence="2" id="KW-0472">Membrane</keyword>
<evidence type="ECO:0000256" key="2">
    <source>
        <dbReference type="SAM" id="Phobius"/>
    </source>
</evidence>
<name>A0ABT9IMX0_9MICC</name>
<feature type="coiled-coil region" evidence="1">
    <location>
        <begin position="13"/>
        <end position="79"/>
    </location>
</feature>
<feature type="transmembrane region" description="Helical" evidence="2">
    <location>
        <begin position="158"/>
        <end position="176"/>
    </location>
</feature>
<dbReference type="RefSeq" id="WP_305995669.1">
    <property type="nucleotide sequence ID" value="NZ_JAVALS010000002.1"/>
</dbReference>
<keyword evidence="1" id="KW-0175">Coiled coil</keyword>
<gene>
    <name evidence="3" type="ORF">Q9R02_05600</name>
</gene>
<accession>A0ABT9IMX0</accession>
<organism evidence="3 4">
    <name type="scientific">Arthrobacter horti</name>
    <dbReference type="NCBI Taxonomy" id="3068273"/>
    <lineage>
        <taxon>Bacteria</taxon>
        <taxon>Bacillati</taxon>
        <taxon>Actinomycetota</taxon>
        <taxon>Actinomycetes</taxon>
        <taxon>Micrococcales</taxon>
        <taxon>Micrococcaceae</taxon>
        <taxon>Arthrobacter</taxon>
    </lineage>
</organism>
<dbReference type="Proteomes" id="UP001232725">
    <property type="component" value="Unassembled WGS sequence"/>
</dbReference>
<evidence type="ECO:0000256" key="1">
    <source>
        <dbReference type="SAM" id="Coils"/>
    </source>
</evidence>
<keyword evidence="4" id="KW-1185">Reference proteome</keyword>
<dbReference type="EMBL" id="JAVALS010000002">
    <property type="protein sequence ID" value="MDP5226627.1"/>
    <property type="molecule type" value="Genomic_DNA"/>
</dbReference>
<proteinExistence type="predicted"/>
<sequence>MTTEGPTTAGSIDARLSLDIDEYERKAKEAKATAKELGKDIRIRVDAETGKAAAELSALETAEKRLATAQEARSLAERRHTLVANDADAVRKKASATEAQVEKAVLAADRAYQQYLKTEDQVTAAEQKVAAAKDAVRKAQDAESESTKKSTDLKKAQYSAIQGIVAASPALVGVLGTAAAAAVGYTAALGAMGGAGVLAVLGIRNEMQAGTAVGARYSAGLAVMKSDLDQLSHTGAVEMLKYFDSSVSILNAHMPYLNRLTGDMSHELGQAGSITLSALLTGLERLDPLTRAGAYSIKDLATWLNHVSRSEGFQEFVTYAVTNLPHVAHDFGELVTLAGRIIAALSPMGPVVLDSIGALAHILNGFPLPVLAGIVVASTSLSTGLTLARAAVAAFGVASGMAASEVTVLGISSNLAVPIIGALLAAVTALAAGIVVASANTKDATLNQANYRAELERTNGAVDEGVRKSVATAVAQSGLKDKAAALGLTYRDLTDYVLKVPGAIDKVNKALDGSLGPMRGTTTGAVGYHRALNDIQKGAVDVGRWVDSNTKSFSDQVQAIKDGNEAAEQSSTALTGQQIKQRDLATALGTTTTALDAAQEAQAKTKQQTDLATAAMQYQNDAAGLLKQALDALNGDALSAAQAQNSLDSQLTNMGTHYNTTGKHIVFTTTSIHDMSAASVALRGQLNGQVQAAENVIVANAKISGTTDNMVSDYQELRKKILDNAEAHGIDRKAVESYIDEIYKIPKDVPKTKLAVDAAEALANLASFQAHLAAIQDRVVHISTVTDGNPVGTGSSIGGRANGSLAGGEATGGLVPQHWATGGTVMAPEYRATGGGFPGSPRGTDTVPTWLTPSEFVVRQPAASAMRGRFPGVLEYINQHGALPQMGGGAPGVATIDPNSIARLEAAIRAIQVAISLDGRVIARAVDRANRDASAGGAVWP</sequence>
<feature type="transmembrane region" description="Helical" evidence="2">
    <location>
        <begin position="415"/>
        <end position="437"/>
    </location>
</feature>
<feature type="coiled-coil region" evidence="1">
    <location>
        <begin position="108"/>
        <end position="145"/>
    </location>
</feature>
<comment type="caution">
    <text evidence="3">The sequence shown here is derived from an EMBL/GenBank/DDBJ whole genome shotgun (WGS) entry which is preliminary data.</text>
</comment>
<evidence type="ECO:0000313" key="4">
    <source>
        <dbReference type="Proteomes" id="UP001232725"/>
    </source>
</evidence>
<keyword evidence="2" id="KW-0812">Transmembrane</keyword>
<protein>
    <submittedName>
        <fullName evidence="3">Uncharacterized protein</fullName>
    </submittedName>
</protein>
<reference evidence="3 4" key="1">
    <citation type="submission" date="2023-08" db="EMBL/GenBank/DDBJ databases">
        <title>Arthrobacter horti sp. nov., isolated from forest soil.</title>
        <authorList>
            <person name="Park M."/>
        </authorList>
    </citation>
    <scope>NUCLEOTIDE SEQUENCE [LARGE SCALE GENOMIC DNA]</scope>
    <source>
        <strain evidence="3 4">YJM1</strain>
    </source>
</reference>
<feature type="transmembrane region" description="Helical" evidence="2">
    <location>
        <begin position="356"/>
        <end position="377"/>
    </location>
</feature>
<evidence type="ECO:0000313" key="3">
    <source>
        <dbReference type="EMBL" id="MDP5226627.1"/>
    </source>
</evidence>